<evidence type="ECO:0000259" key="19">
    <source>
        <dbReference type="Pfam" id="PF01433"/>
    </source>
</evidence>
<evidence type="ECO:0000256" key="16">
    <source>
        <dbReference type="PIRSR" id="PIRSR634016-4"/>
    </source>
</evidence>
<dbReference type="EC" id="3.4.11.-" evidence="17"/>
<dbReference type="Gene3D" id="1.10.3480.20">
    <property type="match status" value="1"/>
</dbReference>
<feature type="binding site" evidence="15">
    <location>
        <position position="422"/>
    </location>
    <ligand>
        <name>Zn(2+)</name>
        <dbReference type="ChEBI" id="CHEBI:29105"/>
        <note>catalytic</note>
    </ligand>
</feature>
<dbReference type="Proteomes" id="UP000095284">
    <property type="component" value="Unplaced"/>
</dbReference>
<sequence>MSSPTSHLLYDEANGFGENTEPPKWGSAHSIRLKRPDRPNPEARPSPRPLCTQICRICLLFTLLVILVLLGSLVGIYVFHTYIGHCDFFEQLNSSPLPPTLEQEINDDCGQIYPWRQLRLPQAVRPVFYKLFMHPNLTDLIFTGQVDIDMEVVNQTGLIVIHQSELKIKSYALYVQGQKINARLMICDRLQQWAFLPSIKLDKGEKIKMVVQFSGEIQKNYMQGLYVNRHTDHIKGFEKRSAVTQFEPTNARRVFPCFDEPEFKAIFDVSIVREKHHIARANTHLIRTQDYGVDLEIDHFAPSLKMSTYILAFAVLDDFQKERMMTMTTKKPIEVNLFSNVPDIENQAIFGLETTVRALSYFENYFNISFPLQKTDLLALDDFAEGAMENWGLVTFRDNMLLYDPKKSPEKSKEVIALVVCHEIAHQWFGNYVTMKWWNDLWLNEGFANYMEFLCVDALHPDWSMMTTYFLDNHLYSTQMDGFHTSHSISTEVEDPSQITSLFDAISYNKSRFLYLEEERYPNVTEKWSIPIMYRSSSVSVPRLTWFFDEPVMVDLGTVRSNWVVANADANGFYRVLYTEEIYKEFAKQLRRDHTGIATVDRAVIINDAFAFVKAGYLKLDVAFDLVSYVEAGTELDRVPWIVILQNLRCIEYLIDDNYKLLTSYQQFERHLILRTYEEIGWEKPEDHTAKMFQPELLHTACRLEISNCTKEAQNRFYQWVADRNSCVVFEIF</sequence>
<dbReference type="InterPro" id="IPR014782">
    <property type="entry name" value="Peptidase_M1_dom"/>
</dbReference>
<dbReference type="eggNOG" id="KOG1046">
    <property type="taxonomic scope" value="Eukaryota"/>
</dbReference>
<evidence type="ECO:0000259" key="20">
    <source>
        <dbReference type="Pfam" id="PF11838"/>
    </source>
</evidence>
<dbReference type="GO" id="GO:0016020">
    <property type="term" value="C:membrane"/>
    <property type="evidence" value="ECO:0007669"/>
    <property type="project" value="UniProtKB-SubCell"/>
</dbReference>
<dbReference type="FunFam" id="2.60.40.1730:FF:000001">
    <property type="entry name" value="Leucyl-cystinyl aminopeptidase"/>
    <property type="match status" value="1"/>
</dbReference>
<keyword evidence="12 17" id="KW-0472">Membrane</keyword>
<evidence type="ECO:0000256" key="3">
    <source>
        <dbReference type="ARBA" id="ARBA00022438"/>
    </source>
</evidence>
<feature type="domain" description="Peptidase M1 membrane alanine aminopeptidase" evidence="19">
    <location>
        <begin position="350"/>
        <end position="514"/>
    </location>
</feature>
<evidence type="ECO:0000256" key="9">
    <source>
        <dbReference type="ARBA" id="ARBA00022968"/>
    </source>
</evidence>
<evidence type="ECO:0000256" key="10">
    <source>
        <dbReference type="ARBA" id="ARBA00022989"/>
    </source>
</evidence>
<keyword evidence="3 17" id="KW-0031">Aminopeptidase</keyword>
<comment type="similarity">
    <text evidence="2 17">Belongs to the peptidase M1 family.</text>
</comment>
<evidence type="ECO:0000313" key="23">
    <source>
        <dbReference type="WBParaSite" id="BXY_1135100.1"/>
    </source>
</evidence>
<keyword evidence="13" id="KW-0325">Glycoprotein</keyword>
<proteinExistence type="inferred from homology"/>
<organism evidence="22 23">
    <name type="scientific">Bursaphelenchus xylophilus</name>
    <name type="common">Pinewood nematode worm</name>
    <name type="synonym">Aphelenchoides xylophilus</name>
    <dbReference type="NCBI Taxonomy" id="6326"/>
    <lineage>
        <taxon>Eukaryota</taxon>
        <taxon>Metazoa</taxon>
        <taxon>Ecdysozoa</taxon>
        <taxon>Nematoda</taxon>
        <taxon>Chromadorea</taxon>
        <taxon>Rhabditida</taxon>
        <taxon>Tylenchina</taxon>
        <taxon>Tylenchomorpha</taxon>
        <taxon>Aphelenchoidea</taxon>
        <taxon>Aphelenchoididae</taxon>
        <taxon>Bursaphelenchus</taxon>
    </lineage>
</organism>
<dbReference type="GO" id="GO:0008270">
    <property type="term" value="F:zinc ion binding"/>
    <property type="evidence" value="ECO:0007669"/>
    <property type="project" value="UniProtKB-UniRule"/>
</dbReference>
<feature type="domain" description="Aminopeptidase N-like N-terminal" evidence="21">
    <location>
        <begin position="126"/>
        <end position="310"/>
    </location>
</feature>
<dbReference type="GO" id="GO:0005737">
    <property type="term" value="C:cytoplasm"/>
    <property type="evidence" value="ECO:0007669"/>
    <property type="project" value="TreeGrafter"/>
</dbReference>
<comment type="subcellular location">
    <subcellularLocation>
        <location evidence="1">Membrane</location>
        <topology evidence="1">Single-pass type II membrane protein</topology>
    </subcellularLocation>
</comment>
<evidence type="ECO:0000256" key="11">
    <source>
        <dbReference type="ARBA" id="ARBA00023049"/>
    </source>
</evidence>
<dbReference type="InterPro" id="IPR042097">
    <property type="entry name" value="Aminopeptidase_N-like_N_sf"/>
</dbReference>
<evidence type="ECO:0000256" key="5">
    <source>
        <dbReference type="ARBA" id="ARBA00022692"/>
    </source>
</evidence>
<evidence type="ECO:0000256" key="1">
    <source>
        <dbReference type="ARBA" id="ARBA00004606"/>
    </source>
</evidence>
<reference evidence="23" key="1">
    <citation type="submission" date="2016-11" db="UniProtKB">
        <authorList>
            <consortium name="WormBaseParasite"/>
        </authorList>
    </citation>
    <scope>IDENTIFICATION</scope>
</reference>
<feature type="binding site" evidence="15">
    <location>
        <position position="426"/>
    </location>
    <ligand>
        <name>Zn(2+)</name>
        <dbReference type="ChEBI" id="CHEBI:29105"/>
        <note>catalytic</note>
    </ligand>
</feature>
<evidence type="ECO:0000313" key="22">
    <source>
        <dbReference type="Proteomes" id="UP000095284"/>
    </source>
</evidence>
<accession>A0A1I7SE92</accession>
<evidence type="ECO:0000256" key="13">
    <source>
        <dbReference type="ARBA" id="ARBA00023180"/>
    </source>
</evidence>
<dbReference type="WBParaSite" id="BXY_1135100.1">
    <property type="protein sequence ID" value="BXY_1135100.1"/>
    <property type="gene ID" value="BXY_1135100"/>
</dbReference>
<keyword evidence="5 17" id="KW-0812">Transmembrane</keyword>
<dbReference type="InterPro" id="IPR001930">
    <property type="entry name" value="Peptidase_M1"/>
</dbReference>
<dbReference type="PRINTS" id="PR00756">
    <property type="entry name" value="ALADIPTASE"/>
</dbReference>
<dbReference type="GO" id="GO:0006508">
    <property type="term" value="P:proteolysis"/>
    <property type="evidence" value="ECO:0007669"/>
    <property type="project" value="UniProtKB-KW"/>
</dbReference>
<dbReference type="AlphaFoldDB" id="A0A1I7SE92"/>
<dbReference type="GO" id="GO:0042277">
    <property type="term" value="F:peptide binding"/>
    <property type="evidence" value="ECO:0007669"/>
    <property type="project" value="TreeGrafter"/>
</dbReference>
<dbReference type="InterPro" id="IPR045357">
    <property type="entry name" value="Aminopeptidase_N-like_N"/>
</dbReference>
<keyword evidence="10 17" id="KW-1133">Transmembrane helix</keyword>
<dbReference type="CDD" id="cd09601">
    <property type="entry name" value="M1_APN-Q_like"/>
    <property type="match status" value="1"/>
</dbReference>
<dbReference type="GO" id="GO:0005615">
    <property type="term" value="C:extracellular space"/>
    <property type="evidence" value="ECO:0007669"/>
    <property type="project" value="TreeGrafter"/>
</dbReference>
<evidence type="ECO:0000256" key="7">
    <source>
        <dbReference type="ARBA" id="ARBA00022801"/>
    </source>
</evidence>
<protein>
    <recommendedName>
        <fullName evidence="17">Aminopeptidase</fullName>
        <ecNumber evidence="17">3.4.11.-</ecNumber>
    </recommendedName>
</protein>
<feature type="region of interest" description="Disordered" evidence="18">
    <location>
        <begin position="1"/>
        <end position="47"/>
    </location>
</feature>
<dbReference type="Pfam" id="PF01433">
    <property type="entry name" value="Peptidase_M1"/>
    <property type="match status" value="1"/>
</dbReference>
<evidence type="ECO:0000259" key="21">
    <source>
        <dbReference type="Pfam" id="PF17900"/>
    </source>
</evidence>
<keyword evidence="11 17" id="KW-0482">Metalloprotease</keyword>
<evidence type="ECO:0000256" key="14">
    <source>
        <dbReference type="PIRSR" id="PIRSR634016-1"/>
    </source>
</evidence>
<dbReference type="Gene3D" id="1.10.390.10">
    <property type="entry name" value="Neutral Protease Domain 2"/>
    <property type="match status" value="1"/>
</dbReference>
<evidence type="ECO:0000256" key="2">
    <source>
        <dbReference type="ARBA" id="ARBA00010136"/>
    </source>
</evidence>
<comment type="cofactor">
    <cofactor evidence="15 17">
        <name>Zn(2+)</name>
        <dbReference type="ChEBI" id="CHEBI:29105"/>
    </cofactor>
    <text evidence="15 17">Binds 1 zinc ion per subunit.</text>
</comment>
<feature type="site" description="Transition state stabilizer" evidence="16">
    <location>
        <position position="508"/>
    </location>
</feature>
<dbReference type="GO" id="GO:0070006">
    <property type="term" value="F:metalloaminopeptidase activity"/>
    <property type="evidence" value="ECO:0007669"/>
    <property type="project" value="TreeGrafter"/>
</dbReference>
<dbReference type="InterPro" id="IPR050344">
    <property type="entry name" value="Peptidase_M1_aminopeptidases"/>
</dbReference>
<dbReference type="FunFam" id="1.10.390.10:FF:000006">
    <property type="entry name" value="Puromycin-sensitive aminopeptidase"/>
    <property type="match status" value="1"/>
</dbReference>
<evidence type="ECO:0000256" key="17">
    <source>
        <dbReference type="RuleBase" id="RU364040"/>
    </source>
</evidence>
<feature type="binding site" evidence="15">
    <location>
        <position position="445"/>
    </location>
    <ligand>
        <name>Zn(2+)</name>
        <dbReference type="ChEBI" id="CHEBI:29105"/>
        <note>catalytic</note>
    </ligand>
</feature>
<evidence type="ECO:0000256" key="8">
    <source>
        <dbReference type="ARBA" id="ARBA00022833"/>
    </source>
</evidence>
<dbReference type="InterPro" id="IPR027268">
    <property type="entry name" value="Peptidase_M4/M1_CTD_sf"/>
</dbReference>
<dbReference type="InterPro" id="IPR034016">
    <property type="entry name" value="M1_APN-typ"/>
</dbReference>
<dbReference type="PANTHER" id="PTHR11533">
    <property type="entry name" value="PROTEASE M1 ZINC METALLOPROTEASE"/>
    <property type="match status" value="1"/>
</dbReference>
<dbReference type="Gene3D" id="2.60.40.1730">
    <property type="entry name" value="tricorn interacting facor f3 domain"/>
    <property type="match status" value="1"/>
</dbReference>
<evidence type="ECO:0000256" key="12">
    <source>
        <dbReference type="ARBA" id="ARBA00023136"/>
    </source>
</evidence>
<keyword evidence="9" id="KW-0735">Signal-anchor</keyword>
<feature type="transmembrane region" description="Helical" evidence="17">
    <location>
        <begin position="54"/>
        <end position="79"/>
    </location>
</feature>
<evidence type="ECO:0000256" key="15">
    <source>
        <dbReference type="PIRSR" id="PIRSR634016-3"/>
    </source>
</evidence>
<dbReference type="InterPro" id="IPR024571">
    <property type="entry name" value="ERAP1-like_C_dom"/>
</dbReference>
<feature type="domain" description="ERAP1-like C-terminal" evidence="20">
    <location>
        <begin position="563"/>
        <end position="724"/>
    </location>
</feature>
<dbReference type="Pfam" id="PF11838">
    <property type="entry name" value="ERAP1_C"/>
    <property type="match status" value="1"/>
</dbReference>
<feature type="active site" description="Proton acceptor" evidence="14">
    <location>
        <position position="423"/>
    </location>
</feature>
<dbReference type="GO" id="GO:0043171">
    <property type="term" value="P:peptide catabolic process"/>
    <property type="evidence" value="ECO:0007669"/>
    <property type="project" value="TreeGrafter"/>
</dbReference>
<keyword evidence="6 15" id="KW-0479">Metal-binding</keyword>
<dbReference type="SUPFAM" id="SSF55486">
    <property type="entry name" value="Metalloproteases ('zincins'), catalytic domain"/>
    <property type="match status" value="1"/>
</dbReference>
<keyword evidence="4 17" id="KW-0645">Protease</keyword>
<dbReference type="SUPFAM" id="SSF63737">
    <property type="entry name" value="Leukotriene A4 hydrolase N-terminal domain"/>
    <property type="match status" value="1"/>
</dbReference>
<name>A0A1I7SE92_BURXY</name>
<dbReference type="Pfam" id="PF17900">
    <property type="entry name" value="Peptidase_M1_N"/>
    <property type="match status" value="1"/>
</dbReference>
<keyword evidence="8 15" id="KW-0862">Zinc</keyword>
<evidence type="ECO:0000256" key="4">
    <source>
        <dbReference type="ARBA" id="ARBA00022670"/>
    </source>
</evidence>
<keyword evidence="7 17" id="KW-0378">Hydrolase</keyword>
<dbReference type="PANTHER" id="PTHR11533:SF299">
    <property type="entry name" value="AMINOPEPTIDASE"/>
    <property type="match status" value="1"/>
</dbReference>
<evidence type="ECO:0000256" key="6">
    <source>
        <dbReference type="ARBA" id="ARBA00022723"/>
    </source>
</evidence>
<evidence type="ECO:0000256" key="18">
    <source>
        <dbReference type="SAM" id="MobiDB-lite"/>
    </source>
</evidence>